<feature type="transmembrane region" description="Helical" evidence="6">
    <location>
        <begin position="114"/>
        <end position="132"/>
    </location>
</feature>
<dbReference type="InterPro" id="IPR019264">
    <property type="entry name" value="DUF2179"/>
</dbReference>
<dbReference type="Proteomes" id="UP001220658">
    <property type="component" value="Unassembled WGS sequence"/>
</dbReference>
<dbReference type="GO" id="GO:0005886">
    <property type="term" value="C:plasma membrane"/>
    <property type="evidence" value="ECO:0007669"/>
    <property type="project" value="UniProtKB-SubCell"/>
</dbReference>
<dbReference type="Pfam" id="PF02588">
    <property type="entry name" value="YitT_membrane"/>
    <property type="match status" value="1"/>
</dbReference>
<dbReference type="CDD" id="cd16380">
    <property type="entry name" value="YitT_C"/>
    <property type="match status" value="1"/>
</dbReference>
<evidence type="ECO:0000256" key="1">
    <source>
        <dbReference type="ARBA" id="ARBA00004651"/>
    </source>
</evidence>
<dbReference type="Gene3D" id="3.30.70.120">
    <property type="match status" value="1"/>
</dbReference>
<evidence type="ECO:0000256" key="3">
    <source>
        <dbReference type="ARBA" id="ARBA00022692"/>
    </source>
</evidence>
<dbReference type="EMBL" id="NFKM01000002">
    <property type="protein sequence ID" value="OUP61599.1"/>
    <property type="molecule type" value="Genomic_DNA"/>
</dbReference>
<feature type="transmembrane region" description="Helical" evidence="6">
    <location>
        <begin position="157"/>
        <end position="176"/>
    </location>
</feature>
<dbReference type="InterPro" id="IPR051461">
    <property type="entry name" value="UPF0750_membrane"/>
</dbReference>
<sequence length="286" mass="31967">MENNRVFLYLQVIFGSVLFALGLYFFITPSGLNSGGIIGFAQLFDYFIQSFVNVPVSLDLTGIINMALNIPLFMLAFRSISKEFCFKTLLSVVVQMLTLSLLPRQMTPVMDDVLSNVIFGAIVGGFGIGLTLRSSGCAGGMDILGVYFSKTKPNFSVGKLSIFLNIVLFAICAVVFDVQSTLYSIIFVLIMYFVCDKVHYQNINMTAFIFTKKAELKNEIMTRTGRGVTYWIGKGAYTDNDLYILYTALNKYEIRRLNKIVKEIDPNAFITLSEGQKISGGFEKRL</sequence>
<dbReference type="AlphaFoldDB" id="A0A1Y4M132"/>
<name>A0A1Y4M132_9FIRM</name>
<reference evidence="10" key="1">
    <citation type="submission" date="2017-04" db="EMBL/GenBank/DDBJ databases">
        <title>Function of individual gut microbiota members based on whole genome sequencing of pure cultures obtained from chicken caecum.</title>
        <authorList>
            <person name="Medvecky M."/>
            <person name="Cejkova D."/>
            <person name="Polansky O."/>
            <person name="Karasova D."/>
            <person name="Kubasova T."/>
            <person name="Cizek A."/>
            <person name="Rychlik I."/>
        </authorList>
    </citation>
    <scope>NUCLEOTIDE SEQUENCE [LARGE SCALE GENOMIC DNA]</scope>
    <source>
        <strain evidence="10">An178</strain>
    </source>
</reference>
<evidence type="ECO:0000256" key="5">
    <source>
        <dbReference type="ARBA" id="ARBA00023136"/>
    </source>
</evidence>
<dbReference type="InterPro" id="IPR003740">
    <property type="entry name" value="YitT"/>
</dbReference>
<feature type="transmembrane region" description="Helical" evidence="6">
    <location>
        <begin position="7"/>
        <end position="27"/>
    </location>
</feature>
<reference evidence="9" key="2">
    <citation type="journal article" date="2018" name="BMC Genomics">
        <title>Whole genome sequencing and function prediction of 133 gut anaerobes isolated from chicken caecum in pure cultures.</title>
        <authorList>
            <person name="Medvecky M."/>
            <person name="Cejkova D."/>
            <person name="Polansky O."/>
            <person name="Karasova D."/>
            <person name="Kubasova T."/>
            <person name="Cizek A."/>
            <person name="Rychlik I."/>
        </authorList>
    </citation>
    <scope>NUCLEOTIDE SEQUENCE</scope>
    <source>
        <strain evidence="9">An178</strain>
    </source>
</reference>
<dbReference type="RefSeq" id="WP_087158070.1">
    <property type="nucleotide sequence ID" value="NZ_DBFJFJ010000006.1"/>
</dbReference>
<evidence type="ECO:0000313" key="10">
    <source>
        <dbReference type="Proteomes" id="UP000195447"/>
    </source>
</evidence>
<evidence type="ECO:0000256" key="2">
    <source>
        <dbReference type="ARBA" id="ARBA00022475"/>
    </source>
</evidence>
<comment type="caution">
    <text evidence="9">The sequence shown here is derived from an EMBL/GenBank/DDBJ whole genome shotgun (WGS) entry which is preliminary data.</text>
</comment>
<dbReference type="Pfam" id="PF10035">
    <property type="entry name" value="DUF2179"/>
    <property type="match status" value="1"/>
</dbReference>
<accession>A0A1Y4M132</accession>
<organism evidence="9 10">
    <name type="scientific">Faecalitalea cylindroides</name>
    <dbReference type="NCBI Taxonomy" id="39483"/>
    <lineage>
        <taxon>Bacteria</taxon>
        <taxon>Bacillati</taxon>
        <taxon>Bacillota</taxon>
        <taxon>Erysipelotrichia</taxon>
        <taxon>Erysipelotrichales</taxon>
        <taxon>Erysipelotrichaceae</taxon>
        <taxon>Faecalitalea</taxon>
    </lineage>
</organism>
<gene>
    <name evidence="9" type="ORF">B5F14_01210</name>
    <name evidence="8" type="ORF">POG00_07755</name>
</gene>
<keyword evidence="10" id="KW-1185">Reference proteome</keyword>
<proteinExistence type="predicted"/>
<comment type="subcellular location">
    <subcellularLocation>
        <location evidence="1">Cell membrane</location>
        <topology evidence="1">Multi-pass membrane protein</topology>
    </subcellularLocation>
</comment>
<dbReference type="GeneID" id="79876405"/>
<feature type="transmembrane region" description="Helical" evidence="6">
    <location>
        <begin position="60"/>
        <end position="77"/>
    </location>
</feature>
<protein>
    <submittedName>
        <fullName evidence="8">YitT family protein</fullName>
    </submittedName>
</protein>
<evidence type="ECO:0000256" key="4">
    <source>
        <dbReference type="ARBA" id="ARBA00022989"/>
    </source>
</evidence>
<feature type="domain" description="DUF2179" evidence="7">
    <location>
        <begin position="226"/>
        <end position="280"/>
    </location>
</feature>
<keyword evidence="2" id="KW-1003">Cell membrane</keyword>
<dbReference type="PIRSF" id="PIRSF006483">
    <property type="entry name" value="Membrane_protein_YitT"/>
    <property type="match status" value="1"/>
</dbReference>
<dbReference type="PANTHER" id="PTHR33545">
    <property type="entry name" value="UPF0750 MEMBRANE PROTEIN YITT-RELATED"/>
    <property type="match status" value="1"/>
</dbReference>
<evidence type="ECO:0000313" key="8">
    <source>
        <dbReference type="EMBL" id="MDC0828604.1"/>
    </source>
</evidence>
<reference evidence="8" key="3">
    <citation type="submission" date="2023-01" db="EMBL/GenBank/DDBJ databases">
        <title>Human gut microbiome strain richness.</title>
        <authorList>
            <person name="Chen-Liaw A."/>
        </authorList>
    </citation>
    <scope>NUCLEOTIDE SEQUENCE</scope>
    <source>
        <strain evidence="8">D55st1_G4_D55t1_190419</strain>
    </source>
</reference>
<keyword evidence="3 6" id="KW-0812">Transmembrane</keyword>
<dbReference type="PANTHER" id="PTHR33545:SF3">
    <property type="entry name" value="UPF0750 MEMBRANE PROTEIN YQFU"/>
    <property type="match status" value="1"/>
</dbReference>
<evidence type="ECO:0000313" key="9">
    <source>
        <dbReference type="EMBL" id="OUP61599.1"/>
    </source>
</evidence>
<keyword evidence="4 6" id="KW-1133">Transmembrane helix</keyword>
<evidence type="ECO:0000256" key="6">
    <source>
        <dbReference type="SAM" id="Phobius"/>
    </source>
</evidence>
<keyword evidence="5 6" id="KW-0472">Membrane</keyword>
<dbReference type="Proteomes" id="UP000195447">
    <property type="component" value="Unassembled WGS sequence"/>
</dbReference>
<evidence type="ECO:0000259" key="7">
    <source>
        <dbReference type="Pfam" id="PF10035"/>
    </source>
</evidence>
<dbReference type="InterPro" id="IPR015867">
    <property type="entry name" value="N-reg_PII/ATP_PRibTrfase_C"/>
</dbReference>
<dbReference type="EMBL" id="JAQNCK010000020">
    <property type="protein sequence ID" value="MDC0828604.1"/>
    <property type="molecule type" value="Genomic_DNA"/>
</dbReference>